<gene>
    <name evidence="2" type="ORF">SAMN05421779_101592</name>
</gene>
<evidence type="ECO:0000313" key="2">
    <source>
        <dbReference type="EMBL" id="SIS40334.1"/>
    </source>
</evidence>
<reference evidence="2 3" key="1">
    <citation type="submission" date="2017-01" db="EMBL/GenBank/DDBJ databases">
        <authorList>
            <person name="Mah S.A."/>
            <person name="Swanson W.J."/>
            <person name="Moy G.W."/>
            <person name="Vacquier V.D."/>
        </authorList>
    </citation>
    <scope>NUCLEOTIDE SEQUENCE [LARGE SCALE GENOMIC DNA]</scope>
    <source>
        <strain evidence="2 3">DSM 11589</strain>
    </source>
</reference>
<protein>
    <recommendedName>
        <fullName evidence="4">DUF922 domain-containing protein</fullName>
    </recommendedName>
</protein>
<evidence type="ECO:0000256" key="1">
    <source>
        <dbReference type="SAM" id="SignalP"/>
    </source>
</evidence>
<name>A0A1N7ITD4_9PROT</name>
<dbReference type="EMBL" id="FTOA01000001">
    <property type="protein sequence ID" value="SIS40334.1"/>
    <property type="molecule type" value="Genomic_DNA"/>
</dbReference>
<evidence type="ECO:0008006" key="4">
    <source>
        <dbReference type="Google" id="ProtNLM"/>
    </source>
</evidence>
<evidence type="ECO:0000313" key="3">
    <source>
        <dbReference type="Proteomes" id="UP000185678"/>
    </source>
</evidence>
<keyword evidence="3" id="KW-1185">Reference proteome</keyword>
<proteinExistence type="predicted"/>
<keyword evidence="1" id="KW-0732">Signal</keyword>
<sequence>MPGGPMDRAFSIRVGCAATILMALAMPSYAQSQGQCPAVTEPVRLDIKPQPGGERIDHSKSKKAIQDLVNRAKTKGQFVAGVQNPDGGQYVWSSIGVTNASFVVSSTAETMVSRTPSGVCGHFTAVTLVIGFQEQVIYIPRDYPEGSCQYQAVLDHERQHVAINRRTVAEYLPGLQGQAQQVLDRAGSSFASSQSGLERKMNDRLGTLIEPLLVPMQQTQRQRNQTLDSAENYRSIQALCSDW</sequence>
<feature type="signal peptide" evidence="1">
    <location>
        <begin position="1"/>
        <end position="30"/>
    </location>
</feature>
<feature type="chain" id="PRO_5013179096" description="DUF922 domain-containing protein" evidence="1">
    <location>
        <begin position="31"/>
        <end position="243"/>
    </location>
</feature>
<organism evidence="2 3">
    <name type="scientific">Insolitispirillum peregrinum</name>
    <dbReference type="NCBI Taxonomy" id="80876"/>
    <lineage>
        <taxon>Bacteria</taxon>
        <taxon>Pseudomonadati</taxon>
        <taxon>Pseudomonadota</taxon>
        <taxon>Alphaproteobacteria</taxon>
        <taxon>Rhodospirillales</taxon>
        <taxon>Novispirillaceae</taxon>
        <taxon>Insolitispirillum</taxon>
    </lineage>
</organism>
<dbReference type="Proteomes" id="UP000185678">
    <property type="component" value="Unassembled WGS sequence"/>
</dbReference>
<dbReference type="AlphaFoldDB" id="A0A1N7ITD4"/>
<accession>A0A1N7ITD4</accession>